<evidence type="ECO:0000313" key="2">
    <source>
        <dbReference type="Proteomes" id="UP000265427"/>
    </source>
</evidence>
<proteinExistence type="predicted"/>
<dbReference type="Proteomes" id="UP000265427">
    <property type="component" value="Unassembled WGS sequence"/>
</dbReference>
<gene>
    <name evidence="1" type="ORF">DYB36_011414</name>
</gene>
<protein>
    <submittedName>
        <fullName evidence="1">Uncharacterized protein</fullName>
    </submittedName>
</protein>
<name>A0A397BNP2_APHAT</name>
<dbReference type="AlphaFoldDB" id="A0A397BNP2"/>
<reference evidence="1 2" key="1">
    <citation type="submission" date="2018-08" db="EMBL/GenBank/DDBJ databases">
        <title>Aphanomyces genome sequencing and annotation.</title>
        <authorList>
            <person name="Minardi D."/>
            <person name="Oidtmann B."/>
            <person name="Van Der Giezen M."/>
            <person name="Studholme D.J."/>
        </authorList>
    </citation>
    <scope>NUCLEOTIDE SEQUENCE [LARGE SCALE GENOMIC DNA]</scope>
    <source>
        <strain evidence="1 2">Kv</strain>
    </source>
</reference>
<sequence length="160" mass="17992">GGLFSAQMVIPLVHSYILGVYLDIPIATLENEFTNAITAIDHRAPSLPCDPHYFDNKPWDVIPDKTKRQIVGTHNSTKSVFYGGVAVYIDHEAKAKDLVLQYGEYARRLIATGNDGVYIWALEARGATFVVQFVELESSEMQFDIFDTMIKSIRSYVSKQ</sequence>
<evidence type="ECO:0000313" key="1">
    <source>
        <dbReference type="EMBL" id="RHY21218.1"/>
    </source>
</evidence>
<accession>A0A397BNP2</accession>
<comment type="caution">
    <text evidence="1">The sequence shown here is derived from an EMBL/GenBank/DDBJ whole genome shotgun (WGS) entry which is preliminary data.</text>
</comment>
<dbReference type="EMBL" id="QUSZ01002707">
    <property type="protein sequence ID" value="RHY21218.1"/>
    <property type="molecule type" value="Genomic_DNA"/>
</dbReference>
<organism evidence="1 2">
    <name type="scientific">Aphanomyces astaci</name>
    <name type="common">Crayfish plague agent</name>
    <dbReference type="NCBI Taxonomy" id="112090"/>
    <lineage>
        <taxon>Eukaryota</taxon>
        <taxon>Sar</taxon>
        <taxon>Stramenopiles</taxon>
        <taxon>Oomycota</taxon>
        <taxon>Saprolegniomycetes</taxon>
        <taxon>Saprolegniales</taxon>
        <taxon>Verrucalvaceae</taxon>
        <taxon>Aphanomyces</taxon>
    </lineage>
</organism>
<feature type="non-terminal residue" evidence="1">
    <location>
        <position position="1"/>
    </location>
</feature>